<dbReference type="Gene3D" id="3.40.50.2300">
    <property type="match status" value="1"/>
</dbReference>
<dbReference type="SMART" id="SM00448">
    <property type="entry name" value="REC"/>
    <property type="match status" value="1"/>
</dbReference>
<dbReference type="InterPro" id="IPR011006">
    <property type="entry name" value="CheY-like_superfamily"/>
</dbReference>
<dbReference type="GO" id="GO:0003677">
    <property type="term" value="F:DNA binding"/>
    <property type="evidence" value="ECO:0007669"/>
    <property type="project" value="InterPro"/>
</dbReference>
<dbReference type="AlphaFoldDB" id="A0A0E9LRL3"/>
<dbReference type="EMBL" id="BAZW01000102">
    <property type="protein sequence ID" value="GAO27796.1"/>
    <property type="molecule type" value="Genomic_DNA"/>
</dbReference>
<dbReference type="PANTHER" id="PTHR37299:SF1">
    <property type="entry name" value="STAGE 0 SPORULATION PROTEIN A HOMOLOG"/>
    <property type="match status" value="1"/>
</dbReference>
<accession>A0A0E9LRL3</accession>
<evidence type="ECO:0000313" key="5">
    <source>
        <dbReference type="Proteomes" id="UP000032900"/>
    </source>
</evidence>
<proteinExistence type="predicted"/>
<organism evidence="4 5">
    <name type="scientific">Geofilum rubicundum JCM 15548</name>
    <dbReference type="NCBI Taxonomy" id="1236989"/>
    <lineage>
        <taxon>Bacteria</taxon>
        <taxon>Pseudomonadati</taxon>
        <taxon>Bacteroidota</taxon>
        <taxon>Bacteroidia</taxon>
        <taxon>Marinilabiliales</taxon>
        <taxon>Marinilabiliaceae</taxon>
        <taxon>Geofilum</taxon>
    </lineage>
</organism>
<feature type="modified residue" description="4-aspartylphosphate" evidence="1">
    <location>
        <position position="55"/>
    </location>
</feature>
<dbReference type="PROSITE" id="PS50930">
    <property type="entry name" value="HTH_LYTTR"/>
    <property type="match status" value="1"/>
</dbReference>
<evidence type="ECO:0000259" key="2">
    <source>
        <dbReference type="PROSITE" id="PS50110"/>
    </source>
</evidence>
<dbReference type="PANTHER" id="PTHR37299">
    <property type="entry name" value="TRANSCRIPTIONAL REGULATOR-RELATED"/>
    <property type="match status" value="1"/>
</dbReference>
<dbReference type="RefSeq" id="WP_062128861.1">
    <property type="nucleotide sequence ID" value="NZ_BAZW01000102.1"/>
</dbReference>
<keyword evidence="5" id="KW-1185">Reference proteome</keyword>
<dbReference type="Pfam" id="PF04397">
    <property type="entry name" value="LytTR"/>
    <property type="match status" value="1"/>
</dbReference>
<reference evidence="4 5" key="1">
    <citation type="journal article" date="2015" name="Microbes Environ.">
        <title>Distribution and evolution of nitrogen fixation genes in the phylum bacteroidetes.</title>
        <authorList>
            <person name="Inoue J."/>
            <person name="Oshima K."/>
            <person name="Suda W."/>
            <person name="Sakamoto M."/>
            <person name="Iino T."/>
            <person name="Noda S."/>
            <person name="Hongoh Y."/>
            <person name="Hattori M."/>
            <person name="Ohkuma M."/>
        </authorList>
    </citation>
    <scope>NUCLEOTIDE SEQUENCE [LARGE SCALE GENOMIC DNA]</scope>
    <source>
        <strain evidence="4">JCM 15548</strain>
    </source>
</reference>
<evidence type="ECO:0000313" key="4">
    <source>
        <dbReference type="EMBL" id="GAO27796.1"/>
    </source>
</evidence>
<protein>
    <submittedName>
        <fullName evidence="4">Response regulator</fullName>
    </submittedName>
</protein>
<feature type="domain" description="Response regulatory" evidence="2">
    <location>
        <begin position="3"/>
        <end position="116"/>
    </location>
</feature>
<dbReference type="InterPro" id="IPR001789">
    <property type="entry name" value="Sig_transdc_resp-reg_receiver"/>
</dbReference>
<dbReference type="SMART" id="SM00850">
    <property type="entry name" value="LytTR"/>
    <property type="match status" value="1"/>
</dbReference>
<evidence type="ECO:0000259" key="3">
    <source>
        <dbReference type="PROSITE" id="PS50930"/>
    </source>
</evidence>
<dbReference type="STRING" id="1236989.JCM15548_14648"/>
<comment type="caution">
    <text evidence="4">The sequence shown here is derived from an EMBL/GenBank/DDBJ whole genome shotgun (WGS) entry which is preliminary data.</text>
</comment>
<dbReference type="InterPro" id="IPR046947">
    <property type="entry name" value="LytR-like"/>
</dbReference>
<evidence type="ECO:0000256" key="1">
    <source>
        <dbReference type="PROSITE-ProRule" id="PRU00169"/>
    </source>
</evidence>
<dbReference type="PROSITE" id="PS50110">
    <property type="entry name" value="RESPONSE_REGULATORY"/>
    <property type="match status" value="1"/>
</dbReference>
<gene>
    <name evidence="4" type="ORF">JCM15548_14648</name>
</gene>
<keyword evidence="1" id="KW-0597">Phosphoprotein</keyword>
<dbReference type="GO" id="GO:0000156">
    <property type="term" value="F:phosphorelay response regulator activity"/>
    <property type="evidence" value="ECO:0007669"/>
    <property type="project" value="InterPro"/>
</dbReference>
<sequence length="249" mass="28292">MLKIAIIEDELAIRDTYKILLRENFSDVEIIGEAGTVAGAVKLIKEGAPHIVFMDIELEDGNSFQVLQNLRPYHFKIIFLTAYNHYAIKAIKFSAFDYIMKPVNEYEFINAVRNAIETVKTAPDSQEQVTNLLDHYQGSQKSGKIVLRTAEAMFVVNIATISHCKSDNSYTTFYLKDKKEVLVSKGMGEYAHLLEDYGFSRPHQSFLVNMNQIHKIDKSDGGFVIMENGAEIPISSRRKQQFLSILETI</sequence>
<name>A0A0E9LRL3_9BACT</name>
<feature type="domain" description="HTH LytTR-type" evidence="3">
    <location>
        <begin position="145"/>
        <end position="248"/>
    </location>
</feature>
<dbReference type="Pfam" id="PF00072">
    <property type="entry name" value="Response_reg"/>
    <property type="match status" value="1"/>
</dbReference>
<dbReference type="OrthoDB" id="1490554at2"/>
<dbReference type="InterPro" id="IPR007492">
    <property type="entry name" value="LytTR_DNA-bd_dom"/>
</dbReference>
<dbReference type="Proteomes" id="UP000032900">
    <property type="component" value="Unassembled WGS sequence"/>
</dbReference>
<dbReference type="SUPFAM" id="SSF52172">
    <property type="entry name" value="CheY-like"/>
    <property type="match status" value="1"/>
</dbReference>
<dbReference type="Gene3D" id="2.40.50.1020">
    <property type="entry name" value="LytTr DNA-binding domain"/>
    <property type="match status" value="1"/>
</dbReference>